<dbReference type="Pfam" id="PF01569">
    <property type="entry name" value="PAP2"/>
    <property type="match status" value="1"/>
</dbReference>
<dbReference type="CDD" id="cd01610">
    <property type="entry name" value="PAP2_like"/>
    <property type="match status" value="1"/>
</dbReference>
<sequence length="173" mass="19611">MRLLQNIHNFDVATFQRCHNLKSYEKLVQISRWVSKTADGPLYIIAAIPMAIYGYLEFLPWVFAAFILERSSYFILKNFFRRNRPPQAIPDFESVIIPSDRFSFPSGHTSAAFLMAVLMSSLYPELYYLLLPWACTVGVSRVMLGVHFPTDILAGATLGTSCGIIVLNLRVIV</sequence>
<comment type="catalytic activity">
    <reaction evidence="9">
        <text>di-trans,octa-cis-undecaprenyl diphosphate + H2O = di-trans,octa-cis-undecaprenyl phosphate + phosphate + H(+)</text>
        <dbReference type="Rhea" id="RHEA:28094"/>
        <dbReference type="ChEBI" id="CHEBI:15377"/>
        <dbReference type="ChEBI" id="CHEBI:15378"/>
        <dbReference type="ChEBI" id="CHEBI:43474"/>
        <dbReference type="ChEBI" id="CHEBI:58405"/>
        <dbReference type="ChEBI" id="CHEBI:60392"/>
        <dbReference type="EC" id="3.6.1.27"/>
    </reaction>
</comment>
<dbReference type="EMBL" id="BAABWN010000006">
    <property type="protein sequence ID" value="GAA6168206.1"/>
    <property type="molecule type" value="Genomic_DNA"/>
</dbReference>
<dbReference type="EC" id="3.6.1.27" evidence="2"/>
<dbReference type="InterPro" id="IPR000326">
    <property type="entry name" value="PAP2/HPO"/>
</dbReference>
<evidence type="ECO:0000256" key="8">
    <source>
        <dbReference type="ARBA" id="ARBA00032707"/>
    </source>
</evidence>
<evidence type="ECO:0000313" key="13">
    <source>
        <dbReference type="Proteomes" id="UP001465153"/>
    </source>
</evidence>
<organism evidence="12 13">
    <name type="scientific">Sessilibacter corallicola</name>
    <dbReference type="NCBI Taxonomy" id="2904075"/>
    <lineage>
        <taxon>Bacteria</taxon>
        <taxon>Pseudomonadati</taxon>
        <taxon>Pseudomonadota</taxon>
        <taxon>Gammaproteobacteria</taxon>
        <taxon>Cellvibrionales</taxon>
        <taxon>Cellvibrionaceae</taxon>
        <taxon>Sessilibacter</taxon>
    </lineage>
</organism>
<accession>A0ABQ0A989</accession>
<dbReference type="PANTHER" id="PTHR14969:SF62">
    <property type="entry name" value="DECAPRENYLPHOSPHORYL-5-PHOSPHORIBOSE PHOSPHATASE RV3807C-RELATED"/>
    <property type="match status" value="1"/>
</dbReference>
<dbReference type="SMART" id="SM00014">
    <property type="entry name" value="acidPPc"/>
    <property type="match status" value="1"/>
</dbReference>
<keyword evidence="5" id="KW-0378">Hydrolase</keyword>
<feature type="domain" description="Phosphatidic acid phosphatase type 2/haloperoxidase" evidence="11">
    <location>
        <begin position="61"/>
        <end position="167"/>
    </location>
</feature>
<comment type="caution">
    <text evidence="12">The sequence shown here is derived from an EMBL/GenBank/DDBJ whole genome shotgun (WGS) entry which is preliminary data.</text>
</comment>
<evidence type="ECO:0000256" key="7">
    <source>
        <dbReference type="ARBA" id="ARBA00023136"/>
    </source>
</evidence>
<proteinExistence type="predicted"/>
<dbReference type="RefSeq" id="WP_233090548.1">
    <property type="nucleotide sequence ID" value="NZ_BAABWN010000006.1"/>
</dbReference>
<comment type="subcellular location">
    <subcellularLocation>
        <location evidence="1">Cell membrane</location>
        <topology evidence="1">Multi-pass membrane protein</topology>
    </subcellularLocation>
</comment>
<dbReference type="PRINTS" id="PR00483">
    <property type="entry name" value="BACPHPHTASE"/>
</dbReference>
<evidence type="ECO:0000259" key="11">
    <source>
        <dbReference type="SMART" id="SM00014"/>
    </source>
</evidence>
<gene>
    <name evidence="12" type="ORF">NBRC116591_20170</name>
</gene>
<dbReference type="InterPro" id="IPR001011">
    <property type="entry name" value="Acid_Pase_classA_bac"/>
</dbReference>
<keyword evidence="3" id="KW-1003">Cell membrane</keyword>
<evidence type="ECO:0000256" key="4">
    <source>
        <dbReference type="ARBA" id="ARBA00022692"/>
    </source>
</evidence>
<keyword evidence="7 10" id="KW-0472">Membrane</keyword>
<evidence type="ECO:0000256" key="6">
    <source>
        <dbReference type="ARBA" id="ARBA00022989"/>
    </source>
</evidence>
<evidence type="ECO:0000256" key="2">
    <source>
        <dbReference type="ARBA" id="ARBA00012374"/>
    </source>
</evidence>
<name>A0ABQ0A989_9GAMM</name>
<dbReference type="Gene3D" id="1.20.144.10">
    <property type="entry name" value="Phosphatidic acid phosphatase type 2/haloperoxidase"/>
    <property type="match status" value="1"/>
</dbReference>
<keyword evidence="13" id="KW-1185">Reference proteome</keyword>
<dbReference type="SUPFAM" id="SSF48317">
    <property type="entry name" value="Acid phosphatase/Vanadium-dependent haloperoxidase"/>
    <property type="match status" value="1"/>
</dbReference>
<dbReference type="PANTHER" id="PTHR14969">
    <property type="entry name" value="SPHINGOSINE-1-PHOSPHATE PHOSPHOHYDROLASE"/>
    <property type="match status" value="1"/>
</dbReference>
<evidence type="ECO:0000256" key="3">
    <source>
        <dbReference type="ARBA" id="ARBA00022475"/>
    </source>
</evidence>
<evidence type="ECO:0000256" key="9">
    <source>
        <dbReference type="ARBA" id="ARBA00047594"/>
    </source>
</evidence>
<evidence type="ECO:0000256" key="5">
    <source>
        <dbReference type="ARBA" id="ARBA00022801"/>
    </source>
</evidence>
<protein>
    <recommendedName>
        <fullName evidence="2">undecaprenyl-diphosphate phosphatase</fullName>
        <ecNumber evidence="2">3.6.1.27</ecNumber>
    </recommendedName>
    <alternativeName>
        <fullName evidence="8">Undecaprenyl pyrophosphate phosphatase</fullName>
    </alternativeName>
</protein>
<feature type="transmembrane region" description="Helical" evidence="10">
    <location>
        <begin position="42"/>
        <end position="68"/>
    </location>
</feature>
<evidence type="ECO:0000313" key="12">
    <source>
        <dbReference type="EMBL" id="GAA6168206.1"/>
    </source>
</evidence>
<dbReference type="Proteomes" id="UP001465153">
    <property type="component" value="Unassembled WGS sequence"/>
</dbReference>
<dbReference type="InterPro" id="IPR036938">
    <property type="entry name" value="PAP2/HPO_sf"/>
</dbReference>
<evidence type="ECO:0000256" key="10">
    <source>
        <dbReference type="SAM" id="Phobius"/>
    </source>
</evidence>
<reference evidence="12 13" key="1">
    <citation type="submission" date="2024-04" db="EMBL/GenBank/DDBJ databases">
        <title>Draft genome sequence of Sessilibacter corallicola NBRC 116591.</title>
        <authorList>
            <person name="Miyakawa T."/>
            <person name="Kusuya Y."/>
            <person name="Miura T."/>
        </authorList>
    </citation>
    <scope>NUCLEOTIDE SEQUENCE [LARGE SCALE GENOMIC DNA]</scope>
    <source>
        <strain evidence="12 13">KU-00831-HH</strain>
    </source>
</reference>
<feature type="transmembrane region" description="Helical" evidence="10">
    <location>
        <begin position="152"/>
        <end position="172"/>
    </location>
</feature>
<keyword evidence="6 10" id="KW-1133">Transmembrane helix</keyword>
<keyword evidence="4 10" id="KW-0812">Transmembrane</keyword>
<evidence type="ECO:0000256" key="1">
    <source>
        <dbReference type="ARBA" id="ARBA00004651"/>
    </source>
</evidence>